<evidence type="ECO:0008006" key="4">
    <source>
        <dbReference type="Google" id="ProtNLM"/>
    </source>
</evidence>
<dbReference type="EMBL" id="CP114052">
    <property type="protein sequence ID" value="WAW15784.1"/>
    <property type="molecule type" value="Genomic_DNA"/>
</dbReference>
<dbReference type="Proteomes" id="UP001164187">
    <property type="component" value="Chromosome"/>
</dbReference>
<organism evidence="2 3">
    <name type="scientific">Peptostreptococcus equinus</name>
    <dbReference type="NCBI Taxonomy" id="3003601"/>
    <lineage>
        <taxon>Bacteria</taxon>
        <taxon>Bacillati</taxon>
        <taxon>Bacillota</taxon>
        <taxon>Clostridia</taxon>
        <taxon>Peptostreptococcales</taxon>
        <taxon>Peptostreptococcaceae</taxon>
        <taxon>Peptostreptococcus</taxon>
    </lineage>
</organism>
<name>A0ABY7JRL2_9FIRM</name>
<keyword evidence="1" id="KW-0812">Transmembrane</keyword>
<keyword evidence="1" id="KW-0472">Membrane</keyword>
<protein>
    <recommendedName>
        <fullName evidence="4">XapX domain-containing protein</fullName>
    </recommendedName>
</protein>
<reference evidence="2" key="1">
    <citation type="submission" date="2022-12" db="EMBL/GenBank/DDBJ databases">
        <title>Peptostreptococcus.</title>
        <authorList>
            <person name="Lee S.H."/>
        </authorList>
    </citation>
    <scope>NUCLEOTIDE SEQUENCE</scope>
    <source>
        <strain evidence="2">CBA3647</strain>
    </source>
</reference>
<sequence>MKKSTRNILLFIALFSIISATGGLITKLFFKADVPATFIVGGLISGMALTYAVKSYENDDNYMPKDKRLK</sequence>
<feature type="transmembrane region" description="Helical" evidence="1">
    <location>
        <begin position="7"/>
        <end position="30"/>
    </location>
</feature>
<accession>A0ABY7JRL2</accession>
<keyword evidence="1" id="KW-1133">Transmembrane helix</keyword>
<evidence type="ECO:0000313" key="3">
    <source>
        <dbReference type="Proteomes" id="UP001164187"/>
    </source>
</evidence>
<feature type="transmembrane region" description="Helical" evidence="1">
    <location>
        <begin position="36"/>
        <end position="53"/>
    </location>
</feature>
<keyword evidence="3" id="KW-1185">Reference proteome</keyword>
<evidence type="ECO:0000313" key="2">
    <source>
        <dbReference type="EMBL" id="WAW15784.1"/>
    </source>
</evidence>
<dbReference type="RefSeq" id="WP_269312465.1">
    <property type="nucleotide sequence ID" value="NZ_CP114052.1"/>
</dbReference>
<proteinExistence type="predicted"/>
<gene>
    <name evidence="2" type="ORF">O0R46_04850</name>
</gene>
<evidence type="ECO:0000256" key="1">
    <source>
        <dbReference type="SAM" id="Phobius"/>
    </source>
</evidence>